<sequence>MASAMRMTARSVGGAPFRGAAVVRPPASTGHALTTGSDVYIYFRCIHLLFPLRVGPRRFLWRDKMFLFFIYFFLTEQFFLFGPPRPRR</sequence>
<dbReference type="EMBL" id="JBHUGY010000066">
    <property type="protein sequence ID" value="MFD2057921.1"/>
    <property type="molecule type" value="Genomic_DNA"/>
</dbReference>
<feature type="transmembrane region" description="Helical" evidence="1">
    <location>
        <begin position="65"/>
        <end position="82"/>
    </location>
</feature>
<feature type="non-terminal residue" evidence="2">
    <location>
        <position position="88"/>
    </location>
</feature>
<evidence type="ECO:0000256" key="1">
    <source>
        <dbReference type="SAM" id="Phobius"/>
    </source>
</evidence>
<keyword evidence="3" id="KW-1185">Reference proteome</keyword>
<evidence type="ECO:0000313" key="3">
    <source>
        <dbReference type="Proteomes" id="UP001597349"/>
    </source>
</evidence>
<name>A0ABW4WN31_9HYPH</name>
<keyword evidence="1" id="KW-0472">Membrane</keyword>
<evidence type="ECO:0000313" key="2">
    <source>
        <dbReference type="EMBL" id="MFD2057921.1"/>
    </source>
</evidence>
<keyword evidence="1" id="KW-0812">Transmembrane</keyword>
<organism evidence="2 3">
    <name type="scientific">Mesorhizobium calcicola</name>
    <dbReference type="NCBI Taxonomy" id="1300310"/>
    <lineage>
        <taxon>Bacteria</taxon>
        <taxon>Pseudomonadati</taxon>
        <taxon>Pseudomonadota</taxon>
        <taxon>Alphaproteobacteria</taxon>
        <taxon>Hyphomicrobiales</taxon>
        <taxon>Phyllobacteriaceae</taxon>
        <taxon>Mesorhizobium</taxon>
    </lineage>
</organism>
<dbReference type="RefSeq" id="WP_379026301.1">
    <property type="nucleotide sequence ID" value="NZ_JBHUGY010000066.1"/>
</dbReference>
<keyword evidence="1" id="KW-1133">Transmembrane helix</keyword>
<protein>
    <submittedName>
        <fullName evidence="2">Uncharacterized protein</fullName>
    </submittedName>
</protein>
<reference evidence="3" key="1">
    <citation type="journal article" date="2019" name="Int. J. Syst. Evol. Microbiol.">
        <title>The Global Catalogue of Microorganisms (GCM) 10K type strain sequencing project: providing services to taxonomists for standard genome sequencing and annotation.</title>
        <authorList>
            <consortium name="The Broad Institute Genomics Platform"/>
            <consortium name="The Broad Institute Genome Sequencing Center for Infectious Disease"/>
            <person name="Wu L."/>
            <person name="Ma J."/>
        </authorList>
    </citation>
    <scope>NUCLEOTIDE SEQUENCE [LARGE SCALE GENOMIC DNA]</scope>
    <source>
        <strain evidence="3">CGMCC 1.16226</strain>
    </source>
</reference>
<gene>
    <name evidence="2" type="ORF">ACFSQT_34040</name>
</gene>
<dbReference type="Proteomes" id="UP001597349">
    <property type="component" value="Unassembled WGS sequence"/>
</dbReference>
<comment type="caution">
    <text evidence="2">The sequence shown here is derived from an EMBL/GenBank/DDBJ whole genome shotgun (WGS) entry which is preliminary data.</text>
</comment>
<accession>A0ABW4WN31</accession>
<proteinExistence type="predicted"/>